<evidence type="ECO:0000259" key="16">
    <source>
        <dbReference type="PROSITE" id="PS50880"/>
    </source>
</evidence>
<comment type="domain">
    <text evidence="12">Contains an N-terminal zinc-binding domain, a central core domain that contains the primase activity, and a C-terminal DnaB-binding domain.</text>
</comment>
<evidence type="ECO:0000256" key="15">
    <source>
        <dbReference type="SAM" id="Coils"/>
    </source>
</evidence>
<name>A0A1F6W5W1_9BACT</name>
<dbReference type="Gene3D" id="3.40.1360.10">
    <property type="match status" value="1"/>
</dbReference>
<evidence type="ECO:0000256" key="5">
    <source>
        <dbReference type="ARBA" id="ARBA00022705"/>
    </source>
</evidence>
<dbReference type="InterPro" id="IPR002694">
    <property type="entry name" value="Znf_CHC2"/>
</dbReference>
<evidence type="ECO:0000256" key="2">
    <source>
        <dbReference type="ARBA" id="ARBA00022515"/>
    </source>
</evidence>
<evidence type="ECO:0000256" key="7">
    <source>
        <dbReference type="ARBA" id="ARBA00022771"/>
    </source>
</evidence>
<dbReference type="InterPro" id="IPR030846">
    <property type="entry name" value="DnaG_bac"/>
</dbReference>
<keyword evidence="11 12" id="KW-0804">Transcription</keyword>
<evidence type="ECO:0000313" key="18">
    <source>
        <dbReference type="Proteomes" id="UP000178374"/>
    </source>
</evidence>
<evidence type="ECO:0000256" key="12">
    <source>
        <dbReference type="HAMAP-Rule" id="MF_00974"/>
    </source>
</evidence>
<dbReference type="SMART" id="SM00493">
    <property type="entry name" value="TOPRIM"/>
    <property type="match status" value="1"/>
</dbReference>
<evidence type="ECO:0000256" key="14">
    <source>
        <dbReference type="PIRSR" id="PIRSR002811-1"/>
    </source>
</evidence>
<dbReference type="InterPro" id="IPR006295">
    <property type="entry name" value="DNA_primase_DnaG"/>
</dbReference>
<dbReference type="SUPFAM" id="SSF56731">
    <property type="entry name" value="DNA primase core"/>
    <property type="match status" value="1"/>
</dbReference>
<dbReference type="GO" id="GO:1990077">
    <property type="term" value="C:primosome complex"/>
    <property type="evidence" value="ECO:0007669"/>
    <property type="project" value="UniProtKB-KW"/>
</dbReference>
<keyword evidence="5 12" id="KW-0235">DNA replication</keyword>
<evidence type="ECO:0000256" key="10">
    <source>
        <dbReference type="ARBA" id="ARBA00023125"/>
    </source>
</evidence>
<dbReference type="Pfam" id="PF08275">
    <property type="entry name" value="DNAG_N"/>
    <property type="match status" value="1"/>
</dbReference>
<accession>A0A1F6W5W1</accession>
<dbReference type="GO" id="GO:0003677">
    <property type="term" value="F:DNA binding"/>
    <property type="evidence" value="ECO:0007669"/>
    <property type="project" value="UniProtKB-KW"/>
</dbReference>
<dbReference type="PROSITE" id="PS50880">
    <property type="entry name" value="TOPRIM"/>
    <property type="match status" value="1"/>
</dbReference>
<evidence type="ECO:0000313" key="17">
    <source>
        <dbReference type="EMBL" id="OGI77192.1"/>
    </source>
</evidence>
<dbReference type="GO" id="GO:0003899">
    <property type="term" value="F:DNA-directed RNA polymerase activity"/>
    <property type="evidence" value="ECO:0007669"/>
    <property type="project" value="UniProtKB-UniRule"/>
</dbReference>
<dbReference type="SUPFAM" id="SSF57783">
    <property type="entry name" value="Zinc beta-ribbon"/>
    <property type="match status" value="1"/>
</dbReference>
<keyword evidence="8 12" id="KW-0862">Zinc</keyword>
<comment type="similarity">
    <text evidence="12 13">Belongs to the DnaG primase family.</text>
</comment>
<evidence type="ECO:0000256" key="6">
    <source>
        <dbReference type="ARBA" id="ARBA00022723"/>
    </source>
</evidence>
<dbReference type="Pfam" id="PF01807">
    <property type="entry name" value="Zn_ribbon_DnaG"/>
    <property type="match status" value="1"/>
</dbReference>
<keyword evidence="3 12" id="KW-0808">Transferase</keyword>
<dbReference type="GO" id="GO:0006269">
    <property type="term" value="P:DNA replication, synthesis of primer"/>
    <property type="evidence" value="ECO:0007669"/>
    <property type="project" value="UniProtKB-UniRule"/>
</dbReference>
<dbReference type="Gene3D" id="3.90.980.10">
    <property type="entry name" value="DNA primase, catalytic core, N-terminal domain"/>
    <property type="match status" value="1"/>
</dbReference>
<evidence type="ECO:0000256" key="4">
    <source>
        <dbReference type="ARBA" id="ARBA00022695"/>
    </source>
</evidence>
<dbReference type="Pfam" id="PF13155">
    <property type="entry name" value="Toprim_2"/>
    <property type="match status" value="1"/>
</dbReference>
<feature type="coiled-coil region" evidence="15">
    <location>
        <begin position="431"/>
        <end position="465"/>
    </location>
</feature>
<evidence type="ECO:0000256" key="9">
    <source>
        <dbReference type="ARBA" id="ARBA00022842"/>
    </source>
</evidence>
<comment type="cofactor">
    <cofactor evidence="12 13 14">
        <name>Zn(2+)</name>
        <dbReference type="ChEBI" id="CHEBI:29105"/>
    </cofactor>
    <text evidence="12 13 14">Binds 1 zinc ion per monomer.</text>
</comment>
<dbReference type="GO" id="GO:0000428">
    <property type="term" value="C:DNA-directed RNA polymerase complex"/>
    <property type="evidence" value="ECO:0007669"/>
    <property type="project" value="UniProtKB-KW"/>
</dbReference>
<dbReference type="InterPro" id="IPR050219">
    <property type="entry name" value="DnaG_primase"/>
</dbReference>
<dbReference type="STRING" id="1801750.A3B85_02990"/>
<feature type="coiled-coil region" evidence="15">
    <location>
        <begin position="85"/>
        <end position="119"/>
    </location>
</feature>
<dbReference type="InterPro" id="IPR034151">
    <property type="entry name" value="TOPRIM_DnaG_bac"/>
</dbReference>
<feature type="domain" description="Toprim" evidence="16">
    <location>
        <begin position="261"/>
        <end position="351"/>
    </location>
</feature>
<dbReference type="InterPro" id="IPR037068">
    <property type="entry name" value="DNA_primase_core_N_sf"/>
</dbReference>
<comment type="subunit">
    <text evidence="12">Monomer. Interacts with DnaB.</text>
</comment>
<keyword evidence="15" id="KW-0175">Coiled coil</keyword>
<dbReference type="HAMAP" id="MF_00974">
    <property type="entry name" value="DNA_primase_DnaG"/>
    <property type="match status" value="1"/>
</dbReference>
<dbReference type="PIRSF" id="PIRSF002811">
    <property type="entry name" value="DnaG"/>
    <property type="match status" value="1"/>
</dbReference>
<evidence type="ECO:0000256" key="1">
    <source>
        <dbReference type="ARBA" id="ARBA00022478"/>
    </source>
</evidence>
<dbReference type="InterPro" id="IPR013264">
    <property type="entry name" value="DNAG_N"/>
</dbReference>
<keyword evidence="4 12" id="KW-0548">Nucleotidyltransferase</keyword>
<dbReference type="GO" id="GO:0008270">
    <property type="term" value="F:zinc ion binding"/>
    <property type="evidence" value="ECO:0007669"/>
    <property type="project" value="UniProtKB-UniRule"/>
</dbReference>
<keyword evidence="6 12" id="KW-0479">Metal-binding</keyword>
<dbReference type="Proteomes" id="UP000178374">
    <property type="component" value="Unassembled WGS sequence"/>
</dbReference>
<dbReference type="EC" id="2.7.7.101" evidence="12"/>
<dbReference type="PANTHER" id="PTHR30313">
    <property type="entry name" value="DNA PRIMASE"/>
    <property type="match status" value="1"/>
</dbReference>
<dbReference type="AlphaFoldDB" id="A0A1F6W5W1"/>
<dbReference type="InterPro" id="IPR006171">
    <property type="entry name" value="TOPRIM_dom"/>
</dbReference>
<evidence type="ECO:0000256" key="3">
    <source>
        <dbReference type="ARBA" id="ARBA00022679"/>
    </source>
</evidence>
<dbReference type="GO" id="GO:0005737">
    <property type="term" value="C:cytoplasm"/>
    <property type="evidence" value="ECO:0007669"/>
    <property type="project" value="TreeGrafter"/>
</dbReference>
<comment type="caution">
    <text evidence="17">The sequence shown here is derived from an EMBL/GenBank/DDBJ whole genome shotgun (WGS) entry which is preliminary data.</text>
</comment>
<comment type="catalytic activity">
    <reaction evidence="12">
        <text>ssDNA + n NTP = ssDNA/pppN(pN)n-1 hybrid + (n-1) diphosphate.</text>
        <dbReference type="EC" id="2.7.7.101"/>
    </reaction>
</comment>
<dbReference type="EMBL" id="MFUA01000013">
    <property type="protein sequence ID" value="OGI77192.1"/>
    <property type="molecule type" value="Genomic_DNA"/>
</dbReference>
<comment type="function">
    <text evidence="12 13">RNA polymerase that catalyzes the synthesis of short RNA molecules used as primers for DNA polymerase during DNA replication.</text>
</comment>
<sequence length="581" mass="66387">MNSPVQQIKERLSIEEVVSSYIKLERAGANLKAKCPFHNEKTPSFFVSPGRGSYYCFGCGASGDIFTFVEEFEGLDFRGALKLLANRAGVELEVYSKEMKKAESEKEKLYRTMEEATLYFENNLKDNKEALEYLKSRGLNEKSIKDFRIGFAILDWRKLYDYLKSKNFTDHEIEKAGLVKKPDDKTKARYDRFRGRIMFPITDSSGRAIAFSGRIFFAQGGSASGGVEQAKYLNSPETPIFSKSAVLYGLDKAKESIRKNNFSILVEGQMDLILSHQAGFKNTVASSGTAMTDSTISKENVINNLGLVCRLSKNIVLAYDADKAGVNAANRFAKIALSLGMDVKVASMKEGVDPADIISKEGPDVWREAIKNSKHFIEFMLERILKDFSGDVRKAGIGIRERLLPFINDLESSIEKSHFITLISNRANIPEKALIEDLKKIESELKSETEEIKIAKENIEKKLRKDPIERRLFGIAFWQEGMQNKTIDPELIFKKLTKAREAYKDIKEDLIYEAETFYFNNENLQKDVNEMLLNIEEEYLNEELFQKMTELQNFKGKKEEIEILKKINEINKRKEEIKSNR</sequence>
<dbReference type="PANTHER" id="PTHR30313:SF2">
    <property type="entry name" value="DNA PRIMASE"/>
    <property type="match status" value="1"/>
</dbReference>
<dbReference type="FunFam" id="3.90.580.10:FF:000001">
    <property type="entry name" value="DNA primase"/>
    <property type="match status" value="1"/>
</dbReference>
<keyword evidence="7 12" id="KW-0863">Zinc-finger</keyword>
<evidence type="ECO:0000256" key="8">
    <source>
        <dbReference type="ARBA" id="ARBA00022833"/>
    </source>
</evidence>
<evidence type="ECO:0000256" key="13">
    <source>
        <dbReference type="PIRNR" id="PIRNR002811"/>
    </source>
</evidence>
<evidence type="ECO:0000256" key="11">
    <source>
        <dbReference type="ARBA" id="ARBA00023163"/>
    </source>
</evidence>
<gene>
    <name evidence="12" type="primary">dnaG</name>
    <name evidence="17" type="ORF">A3B85_02990</name>
</gene>
<dbReference type="CDD" id="cd03364">
    <property type="entry name" value="TOPRIM_DnaG_primases"/>
    <property type="match status" value="1"/>
</dbReference>
<dbReference type="Gene3D" id="3.90.580.10">
    <property type="entry name" value="Zinc finger, CHC2-type domain"/>
    <property type="match status" value="1"/>
</dbReference>
<dbReference type="InterPro" id="IPR036977">
    <property type="entry name" value="DNA_primase_Znf_CHC2"/>
</dbReference>
<keyword evidence="1 12" id="KW-0240">DNA-directed RNA polymerase</keyword>
<reference evidence="17 18" key="1">
    <citation type="journal article" date="2016" name="Nat. Commun.">
        <title>Thousands of microbial genomes shed light on interconnected biogeochemical processes in an aquifer system.</title>
        <authorList>
            <person name="Anantharaman K."/>
            <person name="Brown C.T."/>
            <person name="Hug L.A."/>
            <person name="Sharon I."/>
            <person name="Castelle C.J."/>
            <person name="Probst A.J."/>
            <person name="Thomas B.C."/>
            <person name="Singh A."/>
            <person name="Wilkins M.J."/>
            <person name="Karaoz U."/>
            <person name="Brodie E.L."/>
            <person name="Williams K.H."/>
            <person name="Hubbard S.S."/>
            <person name="Banfield J.F."/>
        </authorList>
    </citation>
    <scope>NUCLEOTIDE SEQUENCE [LARGE SCALE GENOMIC DNA]</scope>
</reference>
<dbReference type="SMART" id="SM00400">
    <property type="entry name" value="ZnF_CHCC"/>
    <property type="match status" value="1"/>
</dbReference>
<dbReference type="NCBIfam" id="TIGR01391">
    <property type="entry name" value="dnaG"/>
    <property type="match status" value="1"/>
</dbReference>
<proteinExistence type="inferred from homology"/>
<keyword evidence="9" id="KW-0460">Magnesium</keyword>
<protein>
    <recommendedName>
        <fullName evidence="12 13">DNA primase</fullName>
        <ecNumber evidence="12">2.7.7.101</ecNumber>
    </recommendedName>
</protein>
<feature type="zinc finger region" description="CHC2-type" evidence="12 14">
    <location>
        <begin position="35"/>
        <end position="59"/>
    </location>
</feature>
<keyword evidence="2 12" id="KW-0639">Primosome</keyword>
<organism evidence="17 18">
    <name type="scientific">Candidatus Nomurabacteria bacterium RIFCSPHIGHO2_02_FULL_37_13</name>
    <dbReference type="NCBI Taxonomy" id="1801750"/>
    <lineage>
        <taxon>Bacteria</taxon>
        <taxon>Candidatus Nomuraibacteriota</taxon>
    </lineage>
</organism>
<keyword evidence="10 12" id="KW-0238">DNA-binding</keyword>